<sequence length="181" mass="19810">MGKQPDQDKNQRSRQWHPCLKGHTLYGRLGARASPPDKGVVVPCIQFLWKVGLRPEILEGKRNQNGIKLLTSELPVTERREKTKQKGSHLECNVSQERVLLRSLSTDAAGQLHVSGHNCDKPGMGGTQDGVFKEVHQVGLAGLLRGTSGHALKAQDQADGLGISHTRCRKGSLCRSSCVDF</sequence>
<protein>
    <submittedName>
        <fullName evidence="1">Uncharacterized protein</fullName>
    </submittedName>
</protein>
<name>A0ABQ9W7S8_SAGOE</name>
<evidence type="ECO:0000313" key="1">
    <source>
        <dbReference type="EMBL" id="KAK2117665.1"/>
    </source>
</evidence>
<organism evidence="1 2">
    <name type="scientific">Saguinus oedipus</name>
    <name type="common">Cotton-top tamarin</name>
    <name type="synonym">Oedipomidas oedipus</name>
    <dbReference type="NCBI Taxonomy" id="9490"/>
    <lineage>
        <taxon>Eukaryota</taxon>
        <taxon>Metazoa</taxon>
        <taxon>Chordata</taxon>
        <taxon>Craniata</taxon>
        <taxon>Vertebrata</taxon>
        <taxon>Euteleostomi</taxon>
        <taxon>Mammalia</taxon>
        <taxon>Eutheria</taxon>
        <taxon>Euarchontoglires</taxon>
        <taxon>Primates</taxon>
        <taxon>Haplorrhini</taxon>
        <taxon>Platyrrhini</taxon>
        <taxon>Cebidae</taxon>
        <taxon>Callitrichinae</taxon>
        <taxon>Saguinus</taxon>
    </lineage>
</organism>
<accession>A0ABQ9W7S8</accession>
<comment type="caution">
    <text evidence="1">The sequence shown here is derived from an EMBL/GenBank/DDBJ whole genome shotgun (WGS) entry which is preliminary data.</text>
</comment>
<keyword evidence="2" id="KW-1185">Reference proteome</keyword>
<reference evidence="1 2" key="1">
    <citation type="submission" date="2023-05" db="EMBL/GenBank/DDBJ databases">
        <title>B98-5 Cell Line De Novo Hybrid Assembly: An Optical Mapping Approach.</title>
        <authorList>
            <person name="Kananen K."/>
            <person name="Auerbach J.A."/>
            <person name="Kautto E."/>
            <person name="Blachly J.S."/>
        </authorList>
    </citation>
    <scope>NUCLEOTIDE SEQUENCE [LARGE SCALE GENOMIC DNA]</scope>
    <source>
        <strain evidence="1">B95-8</strain>
        <tissue evidence="1">Cell line</tissue>
    </source>
</reference>
<proteinExistence type="predicted"/>
<evidence type="ECO:0000313" key="2">
    <source>
        <dbReference type="Proteomes" id="UP001266305"/>
    </source>
</evidence>
<dbReference type="EMBL" id="JASSZA010000002">
    <property type="protein sequence ID" value="KAK2117665.1"/>
    <property type="molecule type" value="Genomic_DNA"/>
</dbReference>
<dbReference type="Proteomes" id="UP001266305">
    <property type="component" value="Unassembled WGS sequence"/>
</dbReference>
<gene>
    <name evidence="1" type="ORF">P7K49_004551</name>
</gene>